<accession>A0ACC2I3E5</accession>
<keyword evidence="2" id="KW-1185">Reference proteome</keyword>
<evidence type="ECO:0000313" key="1">
    <source>
        <dbReference type="EMBL" id="KAJ8109849.1"/>
    </source>
</evidence>
<dbReference type="Proteomes" id="UP001153334">
    <property type="component" value="Unassembled WGS sequence"/>
</dbReference>
<organism evidence="1 2">
    <name type="scientific">Nemania bipapillata</name>
    <dbReference type="NCBI Taxonomy" id="110536"/>
    <lineage>
        <taxon>Eukaryota</taxon>
        <taxon>Fungi</taxon>
        <taxon>Dikarya</taxon>
        <taxon>Ascomycota</taxon>
        <taxon>Pezizomycotina</taxon>
        <taxon>Sordariomycetes</taxon>
        <taxon>Xylariomycetidae</taxon>
        <taxon>Xylariales</taxon>
        <taxon>Xylariaceae</taxon>
        <taxon>Nemania</taxon>
    </lineage>
</organism>
<comment type="caution">
    <text evidence="1">The sequence shown here is derived from an EMBL/GenBank/DDBJ whole genome shotgun (WGS) entry which is preliminary data.</text>
</comment>
<evidence type="ECO:0000313" key="2">
    <source>
        <dbReference type="Proteomes" id="UP001153334"/>
    </source>
</evidence>
<proteinExistence type="predicted"/>
<name>A0ACC2I3E5_9PEZI</name>
<reference evidence="1" key="1">
    <citation type="submission" date="2022-11" db="EMBL/GenBank/DDBJ databases">
        <title>Genome Sequence of Nemania bipapillata.</title>
        <authorList>
            <person name="Buettner E."/>
        </authorList>
    </citation>
    <scope>NUCLEOTIDE SEQUENCE</scope>
    <source>
        <strain evidence="1">CP14</strain>
    </source>
</reference>
<gene>
    <name evidence="1" type="ORF">ONZ43_g6022</name>
</gene>
<protein>
    <submittedName>
        <fullName evidence="1">Uncharacterized protein</fullName>
    </submittedName>
</protein>
<dbReference type="EMBL" id="JAPESX010002023">
    <property type="protein sequence ID" value="KAJ8109849.1"/>
    <property type="molecule type" value="Genomic_DNA"/>
</dbReference>
<sequence length="157" mass="17263">MGDSGKGVSQPYVNYQNEIFARGILEGSLPQLTTDPNKLRLHAKKVLHKNAYNYIAGAAGEGATMDANRLAFRQWKIIPRMMRPTVPRDLKITLFGEQYDSPVLMAPVGAQQVYHEDKETGTAAACAELNIPFIMSTSSTSSILEVAKANGDHPRWS</sequence>